<evidence type="ECO:0000256" key="2">
    <source>
        <dbReference type="SAM" id="Phobius"/>
    </source>
</evidence>
<dbReference type="PANTHER" id="PTHR12277">
    <property type="entry name" value="ALPHA/BETA HYDROLASE DOMAIN-CONTAINING PROTEIN"/>
    <property type="match status" value="1"/>
</dbReference>
<reference evidence="5" key="1">
    <citation type="submission" date="2016-10" db="EMBL/GenBank/DDBJ databases">
        <authorList>
            <person name="Varghese N."/>
        </authorList>
    </citation>
    <scope>NUCLEOTIDE SEQUENCE [LARGE SCALE GENOMIC DNA]</scope>
    <source>
        <strain evidence="5">HL 19</strain>
    </source>
</reference>
<dbReference type="Proteomes" id="UP000183104">
    <property type="component" value="Unassembled WGS sequence"/>
</dbReference>
<feature type="transmembrane region" description="Helical" evidence="2">
    <location>
        <begin position="32"/>
        <end position="52"/>
    </location>
</feature>
<organism evidence="4 5">
    <name type="scientific">Thiohalorhabdus denitrificans</name>
    <dbReference type="NCBI Taxonomy" id="381306"/>
    <lineage>
        <taxon>Bacteria</taxon>
        <taxon>Pseudomonadati</taxon>
        <taxon>Pseudomonadota</taxon>
        <taxon>Gammaproteobacteria</taxon>
        <taxon>Thiohalorhabdales</taxon>
        <taxon>Thiohalorhabdaceae</taxon>
        <taxon>Thiohalorhabdus</taxon>
    </lineage>
</organism>
<dbReference type="InterPro" id="IPR029058">
    <property type="entry name" value="AB_hydrolase_fold"/>
</dbReference>
<feature type="domain" description="Serine aminopeptidase S33" evidence="3">
    <location>
        <begin position="94"/>
        <end position="228"/>
    </location>
</feature>
<evidence type="ECO:0000313" key="5">
    <source>
        <dbReference type="Proteomes" id="UP000183104"/>
    </source>
</evidence>
<keyword evidence="2" id="KW-1133">Transmembrane helix</keyword>
<keyword evidence="2" id="KW-0812">Transmembrane</keyword>
<gene>
    <name evidence="4" type="ORF">SAMN05661077_0235</name>
</gene>
<dbReference type="EMBL" id="FMUN01000001">
    <property type="protein sequence ID" value="SCX75388.1"/>
    <property type="molecule type" value="Genomic_DNA"/>
</dbReference>
<dbReference type="Gene3D" id="3.40.50.1820">
    <property type="entry name" value="alpha/beta hydrolase"/>
    <property type="match status" value="1"/>
</dbReference>
<evidence type="ECO:0000256" key="1">
    <source>
        <dbReference type="SAM" id="MobiDB-lite"/>
    </source>
</evidence>
<dbReference type="AlphaFoldDB" id="A0A1G5AC02"/>
<dbReference type="Pfam" id="PF12146">
    <property type="entry name" value="Hydrolase_4"/>
    <property type="match status" value="1"/>
</dbReference>
<accession>A0A1G5AC02</accession>
<sequence>MRRGARRAGAVRPEQEPEASAQARSTPRGTPLWVLLLILVLPVLGGCTRLFFYPDRELVLNPATLGLEFEEVRLRSGDGVSLHGWYLPAETEDAAGSVLFLHGNAENISNHLPGVAWLPERGFNVLLIDYRGYGRSEGAVSLKGALADVEAALAYLAEREPPERPLAVLGQSLGGALAPYAVSRSPHRERVRALVVDSAFASYQGITREKLASTWLTWPFQWLAWNVPDRYSPSGAMAELAPIPVLITHNRGDRIIPVRHAWELYWAAEEPKRICLFPAGGHGTTFLRPEARDLLAGYLWRRFGRPGEPPRSENGVPRFRIDTL</sequence>
<dbReference type="SUPFAM" id="SSF53474">
    <property type="entry name" value="alpha/beta-Hydrolases"/>
    <property type="match status" value="1"/>
</dbReference>
<dbReference type="InterPro" id="IPR022742">
    <property type="entry name" value="Hydrolase_4"/>
</dbReference>
<evidence type="ECO:0000259" key="3">
    <source>
        <dbReference type="Pfam" id="PF12146"/>
    </source>
</evidence>
<protein>
    <recommendedName>
        <fullName evidence="3">Serine aminopeptidase S33 domain-containing protein</fullName>
    </recommendedName>
</protein>
<feature type="region of interest" description="Disordered" evidence="1">
    <location>
        <begin position="1"/>
        <end position="24"/>
    </location>
</feature>
<name>A0A1G5AC02_9GAMM</name>
<keyword evidence="2" id="KW-0472">Membrane</keyword>
<keyword evidence="5" id="KW-1185">Reference proteome</keyword>
<dbReference type="PANTHER" id="PTHR12277:SF81">
    <property type="entry name" value="PROTEIN ABHD13"/>
    <property type="match status" value="1"/>
</dbReference>
<evidence type="ECO:0000313" key="4">
    <source>
        <dbReference type="EMBL" id="SCX75388.1"/>
    </source>
</evidence>
<proteinExistence type="predicted"/>